<dbReference type="GO" id="GO:0004045">
    <property type="term" value="F:peptidyl-tRNA hydrolase activity"/>
    <property type="evidence" value="ECO:0007669"/>
    <property type="project" value="UniProtKB-EC"/>
</dbReference>
<comment type="similarity">
    <text evidence="3">Belongs to the PTH2 family.</text>
</comment>
<feature type="region of interest" description="Disordered" evidence="5">
    <location>
        <begin position="32"/>
        <end position="76"/>
    </location>
</feature>
<comment type="caution">
    <text evidence="6">The sequence shown here is derived from an EMBL/GenBank/DDBJ whole genome shotgun (WGS) entry which is preliminary data.</text>
</comment>
<protein>
    <recommendedName>
        <fullName evidence="1">peptidyl-tRNA hydrolase</fullName>
        <ecNumber evidence="1">3.1.1.29</ecNumber>
    </recommendedName>
</protein>
<dbReference type="GO" id="GO:0005829">
    <property type="term" value="C:cytosol"/>
    <property type="evidence" value="ECO:0007669"/>
    <property type="project" value="TreeGrafter"/>
</dbReference>
<dbReference type="InterPro" id="IPR023476">
    <property type="entry name" value="Pep_tRNA_hydro_II_dom_sf"/>
</dbReference>
<proteinExistence type="inferred from homology"/>
<dbReference type="Proteomes" id="UP000447873">
    <property type="component" value="Unassembled WGS sequence"/>
</dbReference>
<dbReference type="InterPro" id="IPR002833">
    <property type="entry name" value="PTH2"/>
</dbReference>
<dbReference type="Gene3D" id="3.40.1490.10">
    <property type="entry name" value="Bit1"/>
    <property type="match status" value="1"/>
</dbReference>
<feature type="compositionally biased region" description="Basic and acidic residues" evidence="5">
    <location>
        <begin position="47"/>
        <end position="58"/>
    </location>
</feature>
<dbReference type="SUPFAM" id="SSF102462">
    <property type="entry name" value="Peptidyl-tRNA hydrolase II"/>
    <property type="match status" value="1"/>
</dbReference>
<comment type="catalytic activity">
    <reaction evidence="4">
        <text>an N-acyl-L-alpha-aminoacyl-tRNA + H2O = an N-acyl-L-amino acid + a tRNA + H(+)</text>
        <dbReference type="Rhea" id="RHEA:54448"/>
        <dbReference type="Rhea" id="RHEA-COMP:10123"/>
        <dbReference type="Rhea" id="RHEA-COMP:13883"/>
        <dbReference type="ChEBI" id="CHEBI:15377"/>
        <dbReference type="ChEBI" id="CHEBI:15378"/>
        <dbReference type="ChEBI" id="CHEBI:59874"/>
        <dbReference type="ChEBI" id="CHEBI:78442"/>
        <dbReference type="ChEBI" id="CHEBI:138191"/>
        <dbReference type="EC" id="3.1.1.29"/>
    </reaction>
</comment>
<dbReference type="FunFam" id="3.40.1490.10:FF:000001">
    <property type="entry name" value="Peptidyl-tRNA hydrolase 2"/>
    <property type="match status" value="1"/>
</dbReference>
<name>A0A8H3UR37_VENIN</name>
<dbReference type="Proteomes" id="UP000433883">
    <property type="component" value="Unassembled WGS sequence"/>
</dbReference>
<keyword evidence="11" id="KW-1185">Reference proteome</keyword>
<dbReference type="EC" id="3.1.1.29" evidence="1"/>
<sequence length="211" mass="22623">MSLLSQVHEYRATLALLLAGTVGGFLAGRLSTSNTPASQPASTSASESKEEKKEKAKEPVPTTTDSDWEEEDQGELADFSGINEECKLVLVVRTDLGMTKGKIAAQASHATLACYKALSKAEAANPKSRRNNKRSLLHRWESTGQAKIAVQVKSEDELMMLQAQAMSLGLCARIIHDAGRTQIAANSATVLGIGPAPRSVVDQVTKHLRLL</sequence>
<evidence type="ECO:0000313" key="8">
    <source>
        <dbReference type="EMBL" id="KAE9992920.1"/>
    </source>
</evidence>
<feature type="compositionally biased region" description="Low complexity" evidence="5">
    <location>
        <begin position="32"/>
        <end position="46"/>
    </location>
</feature>
<dbReference type="EMBL" id="WNWS01000148">
    <property type="protein sequence ID" value="KAE9977720.1"/>
    <property type="molecule type" value="Genomic_DNA"/>
</dbReference>
<evidence type="ECO:0000256" key="3">
    <source>
        <dbReference type="ARBA" id="ARBA00038050"/>
    </source>
</evidence>
<dbReference type="NCBIfam" id="TIGR00283">
    <property type="entry name" value="arch_pth2"/>
    <property type="match status" value="1"/>
</dbReference>
<evidence type="ECO:0000313" key="11">
    <source>
        <dbReference type="Proteomes" id="UP000490939"/>
    </source>
</evidence>
<evidence type="ECO:0000313" key="9">
    <source>
        <dbReference type="Proteomes" id="UP000433883"/>
    </source>
</evidence>
<evidence type="ECO:0000313" key="7">
    <source>
        <dbReference type="EMBL" id="KAE9977720.1"/>
    </source>
</evidence>
<evidence type="ECO:0000256" key="1">
    <source>
        <dbReference type="ARBA" id="ARBA00013260"/>
    </source>
</evidence>
<evidence type="ECO:0000256" key="2">
    <source>
        <dbReference type="ARBA" id="ARBA00022801"/>
    </source>
</evidence>
<evidence type="ECO:0000313" key="10">
    <source>
        <dbReference type="Proteomes" id="UP000447873"/>
    </source>
</evidence>
<dbReference type="OrthoDB" id="1733656at2759"/>
<dbReference type="PANTHER" id="PTHR12649:SF11">
    <property type="entry name" value="PEPTIDYL-TRNA HYDROLASE 2, MITOCHONDRIAL"/>
    <property type="match status" value="1"/>
</dbReference>
<dbReference type="Pfam" id="PF01981">
    <property type="entry name" value="PTH2"/>
    <property type="match status" value="1"/>
</dbReference>
<reference evidence="6 9" key="1">
    <citation type="submission" date="2019-11" db="EMBL/GenBank/DDBJ databases">
        <title>Venturia inaequalis Genome Resource.</title>
        <authorList>
            <person name="Lichtner F.J."/>
        </authorList>
    </citation>
    <scope>NUCLEOTIDE SEQUENCE [LARGE SCALE GENOMIC DNA]</scope>
    <source>
        <strain evidence="7 10">120213</strain>
        <strain evidence="6">Bline_iso_100314</strain>
        <strain evidence="8 11">DMI_063113</strain>
    </source>
</reference>
<dbReference type="PANTHER" id="PTHR12649">
    <property type="entry name" value="PEPTIDYL-TRNA HYDROLASE 2"/>
    <property type="match status" value="1"/>
</dbReference>
<feature type="compositionally biased region" description="Acidic residues" evidence="5">
    <location>
        <begin position="66"/>
        <end position="75"/>
    </location>
</feature>
<organism evidence="6 9">
    <name type="scientific">Venturia inaequalis</name>
    <name type="common">Apple scab fungus</name>
    <dbReference type="NCBI Taxonomy" id="5025"/>
    <lineage>
        <taxon>Eukaryota</taxon>
        <taxon>Fungi</taxon>
        <taxon>Dikarya</taxon>
        <taxon>Ascomycota</taxon>
        <taxon>Pezizomycotina</taxon>
        <taxon>Dothideomycetes</taxon>
        <taxon>Pleosporomycetidae</taxon>
        <taxon>Venturiales</taxon>
        <taxon>Venturiaceae</taxon>
        <taxon>Venturia</taxon>
    </lineage>
</organism>
<accession>A0A8H3UR37</accession>
<dbReference type="CDD" id="cd02430">
    <property type="entry name" value="PTH2"/>
    <property type="match status" value="1"/>
</dbReference>
<evidence type="ECO:0000313" key="6">
    <source>
        <dbReference type="EMBL" id="KAE9973234.1"/>
    </source>
</evidence>
<dbReference type="Proteomes" id="UP000490939">
    <property type="component" value="Unassembled WGS sequence"/>
</dbReference>
<gene>
    <name evidence="6" type="ORF">BLS_003668</name>
    <name evidence="8" type="ORF">EG327_007228</name>
    <name evidence="7" type="ORF">EG328_001847</name>
</gene>
<dbReference type="AlphaFoldDB" id="A0A8H3UR37"/>
<dbReference type="EMBL" id="WNWQ01000239">
    <property type="protein sequence ID" value="KAE9973234.1"/>
    <property type="molecule type" value="Genomic_DNA"/>
</dbReference>
<dbReference type="EMBL" id="WNWR01000043">
    <property type="protein sequence ID" value="KAE9992920.1"/>
    <property type="molecule type" value="Genomic_DNA"/>
</dbReference>
<keyword evidence="2" id="KW-0378">Hydrolase</keyword>
<evidence type="ECO:0000256" key="4">
    <source>
        <dbReference type="ARBA" id="ARBA00048707"/>
    </source>
</evidence>
<evidence type="ECO:0000256" key="5">
    <source>
        <dbReference type="SAM" id="MobiDB-lite"/>
    </source>
</evidence>